<proteinExistence type="predicted"/>
<dbReference type="EMBL" id="CAJVPT010008723">
    <property type="protein sequence ID" value="CAG8554736.1"/>
    <property type="molecule type" value="Genomic_DNA"/>
</dbReference>
<gene>
    <name evidence="1" type="ORF">ACOLOM_LOCUS4997</name>
</gene>
<sequence length="104" mass="12098">MWLTHTRHDPPSIEELQLDITRQRRIQQSALQLEAQYEAERQAHQLLPEPQSNSSVQYQEDLRKSTPVNRPKQRPASEKERMLVPPSAPPAEAQPWSPKTIRRG</sequence>
<name>A0ACA9M1L4_9GLOM</name>
<protein>
    <submittedName>
        <fullName evidence="1">7822_t:CDS:1</fullName>
    </submittedName>
</protein>
<reference evidence="1" key="1">
    <citation type="submission" date="2021-06" db="EMBL/GenBank/DDBJ databases">
        <authorList>
            <person name="Kallberg Y."/>
            <person name="Tangrot J."/>
            <person name="Rosling A."/>
        </authorList>
    </citation>
    <scope>NUCLEOTIDE SEQUENCE</scope>
    <source>
        <strain evidence="1">CL356</strain>
    </source>
</reference>
<evidence type="ECO:0000313" key="1">
    <source>
        <dbReference type="EMBL" id="CAG8554736.1"/>
    </source>
</evidence>
<accession>A0ACA9M1L4</accession>
<comment type="caution">
    <text evidence="1">The sequence shown here is derived from an EMBL/GenBank/DDBJ whole genome shotgun (WGS) entry which is preliminary data.</text>
</comment>
<keyword evidence="2" id="KW-1185">Reference proteome</keyword>
<dbReference type="Proteomes" id="UP000789525">
    <property type="component" value="Unassembled WGS sequence"/>
</dbReference>
<evidence type="ECO:0000313" key="2">
    <source>
        <dbReference type="Proteomes" id="UP000789525"/>
    </source>
</evidence>
<organism evidence="1 2">
    <name type="scientific">Acaulospora colombiana</name>
    <dbReference type="NCBI Taxonomy" id="27376"/>
    <lineage>
        <taxon>Eukaryota</taxon>
        <taxon>Fungi</taxon>
        <taxon>Fungi incertae sedis</taxon>
        <taxon>Mucoromycota</taxon>
        <taxon>Glomeromycotina</taxon>
        <taxon>Glomeromycetes</taxon>
        <taxon>Diversisporales</taxon>
        <taxon>Acaulosporaceae</taxon>
        <taxon>Acaulospora</taxon>
    </lineage>
</organism>